<dbReference type="PANTHER" id="PTHR12526:SF627">
    <property type="entry name" value="D-RHAMNOSYLTRANSFERASE WBPZ"/>
    <property type="match status" value="1"/>
</dbReference>
<dbReference type="InterPro" id="IPR001296">
    <property type="entry name" value="Glyco_trans_1"/>
</dbReference>
<feature type="domain" description="Glycosyl transferase family 1" evidence="1">
    <location>
        <begin position="161"/>
        <end position="326"/>
    </location>
</feature>
<dbReference type="Proteomes" id="UP000178930">
    <property type="component" value="Unassembled WGS sequence"/>
</dbReference>
<protein>
    <recommendedName>
        <fullName evidence="1">Glycosyl transferase family 1 domain-containing protein</fullName>
    </recommendedName>
</protein>
<dbReference type="EMBL" id="MHIB01000009">
    <property type="protein sequence ID" value="OGY44920.1"/>
    <property type="molecule type" value="Genomic_DNA"/>
</dbReference>
<dbReference type="CDD" id="cd03801">
    <property type="entry name" value="GT4_PimA-like"/>
    <property type="match status" value="1"/>
</dbReference>
<dbReference type="SUPFAM" id="SSF53756">
    <property type="entry name" value="UDP-Glycosyltransferase/glycogen phosphorylase"/>
    <property type="match status" value="1"/>
</dbReference>
<dbReference type="STRING" id="1797532.A2729_04020"/>
<dbReference type="AlphaFoldDB" id="A0A1G1XZC6"/>
<dbReference type="PANTHER" id="PTHR12526">
    <property type="entry name" value="GLYCOSYLTRANSFERASE"/>
    <property type="match status" value="1"/>
</dbReference>
<dbReference type="GO" id="GO:0016757">
    <property type="term" value="F:glycosyltransferase activity"/>
    <property type="evidence" value="ECO:0007669"/>
    <property type="project" value="InterPro"/>
</dbReference>
<organism evidence="2 3">
    <name type="scientific">Candidatus Buchananbacteria bacterium RIFCSPHIGHO2_01_FULL_39_14</name>
    <dbReference type="NCBI Taxonomy" id="1797532"/>
    <lineage>
        <taxon>Bacteria</taxon>
        <taxon>Candidatus Buchananiibacteriota</taxon>
    </lineage>
</organism>
<comment type="caution">
    <text evidence="2">The sequence shown here is derived from an EMBL/GenBank/DDBJ whole genome shotgun (WGS) entry which is preliminary data.</text>
</comment>
<sequence length="345" mass="39431">MHLLVITRKIDHDDPRVGFVSAWANELKKSLKFLTIIAWQESRPEADWENIRLISLPKNKILKIFWFQYYLIKILPKVDGVFCHMNPEYTILAAPSAKIFRKKIVSWYTHGTVSWRLKIMEKLTNQILTASKASFRLRSRKLVVTGHGIDLKTFYPIDSSKSLKEKIQLISVGRISPTKDYETIIKAVNLLNDQGFNYLNLKIIGEIGLAEQQVYFNSLKTMTEKMNLGGKVEFLGAIKHVEIPDYLRKSDIFINLSGTGGLDKAVLEAMACGCLVLTSNEAFREILPTELIVGKNNPKMLSEKIKWLVGLSSDQLLKLRQQLQEEIIKNHNLTNLSLKIISQFS</sequence>
<reference evidence="2 3" key="1">
    <citation type="journal article" date="2016" name="Nat. Commun.">
        <title>Thousands of microbial genomes shed light on interconnected biogeochemical processes in an aquifer system.</title>
        <authorList>
            <person name="Anantharaman K."/>
            <person name="Brown C.T."/>
            <person name="Hug L.A."/>
            <person name="Sharon I."/>
            <person name="Castelle C.J."/>
            <person name="Probst A.J."/>
            <person name="Thomas B.C."/>
            <person name="Singh A."/>
            <person name="Wilkins M.J."/>
            <person name="Karaoz U."/>
            <person name="Brodie E.L."/>
            <person name="Williams K.H."/>
            <person name="Hubbard S.S."/>
            <person name="Banfield J.F."/>
        </authorList>
    </citation>
    <scope>NUCLEOTIDE SEQUENCE [LARGE SCALE GENOMIC DNA]</scope>
</reference>
<evidence type="ECO:0000313" key="3">
    <source>
        <dbReference type="Proteomes" id="UP000178930"/>
    </source>
</evidence>
<evidence type="ECO:0000313" key="2">
    <source>
        <dbReference type="EMBL" id="OGY44920.1"/>
    </source>
</evidence>
<name>A0A1G1XZC6_9BACT</name>
<evidence type="ECO:0000259" key="1">
    <source>
        <dbReference type="Pfam" id="PF00534"/>
    </source>
</evidence>
<accession>A0A1G1XZC6</accession>
<proteinExistence type="predicted"/>
<gene>
    <name evidence="2" type="ORF">A2729_04020</name>
</gene>
<dbReference type="Pfam" id="PF00534">
    <property type="entry name" value="Glycos_transf_1"/>
    <property type="match status" value="1"/>
</dbReference>
<dbReference type="Gene3D" id="3.40.50.2000">
    <property type="entry name" value="Glycogen Phosphorylase B"/>
    <property type="match status" value="1"/>
</dbReference>